<dbReference type="InterPro" id="IPR014998">
    <property type="entry name" value="DUF1848"/>
</dbReference>
<dbReference type="AlphaFoldDB" id="A0A9D2GI27"/>
<dbReference type="EMBL" id="DXBC01000073">
    <property type="protein sequence ID" value="HIZ79111.1"/>
    <property type="molecule type" value="Genomic_DNA"/>
</dbReference>
<reference evidence="2" key="2">
    <citation type="submission" date="2021-04" db="EMBL/GenBank/DDBJ databases">
        <authorList>
            <person name="Gilroy R."/>
        </authorList>
    </citation>
    <scope>NUCLEOTIDE SEQUENCE</scope>
    <source>
        <strain evidence="2">ChiBcec1-1093</strain>
    </source>
</reference>
<sequence length="310" mass="35129">MIVSASRRTDIPAFYSQWLLNRLEEGFVCVRNPMNRNQVSRIRLNRETVDCLVLWTKNPEPIIPLLPRLDAMGFPYYFQFTLTAYGKDLEPGLPEKSRLAAAFREISRRLGKNRVVWRYDPVICSGEWTIPRHLEEFGHLAEQLQGAADTCVVSFLDRYRKIEKKLDQLGLRPPDSREREEFLREAARMAAAAGMALETCSEEGDYSSLGVRQGSCISGKRIEEITGRKVTASKDKTQRPSCGCLKSVDIGMYDTCAHGCVYCYASRSREVIEKNMGLARPDSPFLSGEGNGREKVTERDMSSVLGEKIR</sequence>
<protein>
    <submittedName>
        <fullName evidence="2">DUF1848 domain-containing protein</fullName>
    </submittedName>
</protein>
<evidence type="ECO:0000313" key="3">
    <source>
        <dbReference type="Proteomes" id="UP000824101"/>
    </source>
</evidence>
<accession>A0A9D2GI27</accession>
<comment type="caution">
    <text evidence="2">The sequence shown here is derived from an EMBL/GenBank/DDBJ whole genome shotgun (WGS) entry which is preliminary data.</text>
</comment>
<evidence type="ECO:0000313" key="2">
    <source>
        <dbReference type="EMBL" id="HIZ79111.1"/>
    </source>
</evidence>
<dbReference type="Proteomes" id="UP000824101">
    <property type="component" value="Unassembled WGS sequence"/>
</dbReference>
<feature type="region of interest" description="Disordered" evidence="1">
    <location>
        <begin position="283"/>
        <end position="310"/>
    </location>
</feature>
<evidence type="ECO:0000256" key="1">
    <source>
        <dbReference type="SAM" id="MobiDB-lite"/>
    </source>
</evidence>
<proteinExistence type="predicted"/>
<dbReference type="Pfam" id="PF08902">
    <property type="entry name" value="DUF1848"/>
    <property type="match status" value="1"/>
</dbReference>
<gene>
    <name evidence="2" type="ORF">IAA17_04925</name>
</gene>
<organism evidence="2 3">
    <name type="scientific">Candidatus Lachnoclostridium stercorigallinarum</name>
    <dbReference type="NCBI Taxonomy" id="2838634"/>
    <lineage>
        <taxon>Bacteria</taxon>
        <taxon>Bacillati</taxon>
        <taxon>Bacillota</taxon>
        <taxon>Clostridia</taxon>
        <taxon>Lachnospirales</taxon>
        <taxon>Lachnospiraceae</taxon>
    </lineage>
</organism>
<reference evidence="2" key="1">
    <citation type="journal article" date="2021" name="PeerJ">
        <title>Extensive microbial diversity within the chicken gut microbiome revealed by metagenomics and culture.</title>
        <authorList>
            <person name="Gilroy R."/>
            <person name="Ravi A."/>
            <person name="Getino M."/>
            <person name="Pursley I."/>
            <person name="Horton D.L."/>
            <person name="Alikhan N.F."/>
            <person name="Baker D."/>
            <person name="Gharbi K."/>
            <person name="Hall N."/>
            <person name="Watson M."/>
            <person name="Adriaenssens E.M."/>
            <person name="Foster-Nyarko E."/>
            <person name="Jarju S."/>
            <person name="Secka A."/>
            <person name="Antonio M."/>
            <person name="Oren A."/>
            <person name="Chaudhuri R.R."/>
            <person name="La Ragione R."/>
            <person name="Hildebrand F."/>
            <person name="Pallen M.J."/>
        </authorList>
    </citation>
    <scope>NUCLEOTIDE SEQUENCE</scope>
    <source>
        <strain evidence="2">ChiBcec1-1093</strain>
    </source>
</reference>
<name>A0A9D2GI27_9FIRM</name>
<feature type="compositionally biased region" description="Basic and acidic residues" evidence="1">
    <location>
        <begin position="291"/>
        <end position="310"/>
    </location>
</feature>